<keyword evidence="2" id="KW-0808">Transferase</keyword>
<dbReference type="KEGG" id="ster:AOA14_10175"/>
<dbReference type="RefSeq" id="WP_202988222.1">
    <property type="nucleotide sequence ID" value="NZ_CP013342.1"/>
</dbReference>
<proteinExistence type="predicted"/>
<evidence type="ECO:0000259" key="3">
    <source>
        <dbReference type="Pfam" id="PF00535"/>
    </source>
</evidence>
<evidence type="ECO:0000256" key="2">
    <source>
        <dbReference type="ARBA" id="ARBA00022679"/>
    </source>
</evidence>
<dbReference type="PANTHER" id="PTHR22916:SF51">
    <property type="entry name" value="GLYCOSYLTRANSFERASE EPSH-RELATED"/>
    <property type="match status" value="1"/>
</dbReference>
<evidence type="ECO:0000256" key="1">
    <source>
        <dbReference type="ARBA" id="ARBA00022676"/>
    </source>
</evidence>
<dbReference type="PANTHER" id="PTHR22916">
    <property type="entry name" value="GLYCOSYLTRANSFERASE"/>
    <property type="match status" value="1"/>
</dbReference>
<dbReference type="InterPro" id="IPR001173">
    <property type="entry name" value="Glyco_trans_2-like"/>
</dbReference>
<feature type="domain" description="Glycosyltransferase 2-like" evidence="3">
    <location>
        <begin position="14"/>
        <end position="146"/>
    </location>
</feature>
<dbReference type="Gene3D" id="3.90.550.10">
    <property type="entry name" value="Spore Coat Polysaccharide Biosynthesis Protein SpsA, Chain A"/>
    <property type="match status" value="1"/>
</dbReference>
<gene>
    <name evidence="4" type="ORF">AOA14_10175</name>
</gene>
<reference evidence="4 5" key="2">
    <citation type="journal article" date="2016" name="Genome Announc.">
        <title>Complete Genome Sequence of Sphingopyxis terrae Strain 203-1 (NBRC 111660), a Polyethylene Glycol Degrader.</title>
        <authorList>
            <person name="Ohtsubo Y."/>
            <person name="Nonoyama S."/>
            <person name="Nagata Y."/>
            <person name="Numata M."/>
            <person name="Tsuchikane K."/>
            <person name="Hosoyama A."/>
            <person name="Yamazoe A."/>
            <person name="Tsuda M."/>
            <person name="Fujita N."/>
            <person name="Kawai F."/>
        </authorList>
    </citation>
    <scope>NUCLEOTIDE SEQUENCE [LARGE SCALE GENOMIC DNA]</scope>
    <source>
        <strain evidence="4 5">203-1</strain>
    </source>
</reference>
<evidence type="ECO:0000313" key="4">
    <source>
        <dbReference type="EMBL" id="AMU94970.1"/>
    </source>
</evidence>
<protein>
    <recommendedName>
        <fullName evidence="3">Glycosyltransferase 2-like domain-containing protein</fullName>
    </recommendedName>
</protein>
<dbReference type="GO" id="GO:0016758">
    <property type="term" value="F:hexosyltransferase activity"/>
    <property type="evidence" value="ECO:0007669"/>
    <property type="project" value="UniProtKB-ARBA"/>
</dbReference>
<dbReference type="EMBL" id="CP013342">
    <property type="protein sequence ID" value="AMU94970.1"/>
    <property type="molecule type" value="Genomic_DNA"/>
</dbReference>
<keyword evidence="1" id="KW-0328">Glycosyltransferase</keyword>
<dbReference type="AlphaFoldDB" id="A0A142VYT3"/>
<accession>A0A142VYT3</accession>
<dbReference type="Proteomes" id="UP000076234">
    <property type="component" value="Chromosome"/>
</dbReference>
<reference evidence="5" key="1">
    <citation type="submission" date="2015-11" db="EMBL/GenBank/DDBJ databases">
        <title>Complete genome sequence of a polyethylene glycol-degrading strain Sphingopyxis terrae strain 203-1 (NBRC 15098).</title>
        <authorList>
            <person name="Yoshiyuki O."/>
            <person name="Shouta N."/>
            <person name="Nagata Y."/>
            <person name="Numata M."/>
            <person name="Tsuchikane K."/>
            <person name="Hosoyama A."/>
            <person name="Yamazoe A."/>
            <person name="Tsuda M."/>
            <person name="Fujita N."/>
            <person name="Kawai F."/>
        </authorList>
    </citation>
    <scope>NUCLEOTIDE SEQUENCE [LARGE SCALE GENOMIC DNA]</scope>
    <source>
        <strain evidence="5">203-1</strain>
    </source>
</reference>
<organism evidence="4 5">
    <name type="scientific">Sphingopyxis terrae subsp. terrae NBRC 15098</name>
    <dbReference type="NCBI Taxonomy" id="1219058"/>
    <lineage>
        <taxon>Bacteria</taxon>
        <taxon>Pseudomonadati</taxon>
        <taxon>Pseudomonadota</taxon>
        <taxon>Alphaproteobacteria</taxon>
        <taxon>Sphingomonadales</taxon>
        <taxon>Sphingomonadaceae</taxon>
        <taxon>Sphingopyxis</taxon>
    </lineage>
</organism>
<dbReference type="Pfam" id="PF00535">
    <property type="entry name" value="Glycos_transf_2"/>
    <property type="match status" value="1"/>
</dbReference>
<evidence type="ECO:0000313" key="5">
    <source>
        <dbReference type="Proteomes" id="UP000076234"/>
    </source>
</evidence>
<name>A0A142VYT3_9SPHN</name>
<dbReference type="CDD" id="cd00761">
    <property type="entry name" value="Glyco_tranf_GTA_type"/>
    <property type="match status" value="1"/>
</dbReference>
<dbReference type="SUPFAM" id="SSF53448">
    <property type="entry name" value="Nucleotide-diphospho-sugar transferases"/>
    <property type="match status" value="1"/>
</dbReference>
<dbReference type="InterPro" id="IPR029044">
    <property type="entry name" value="Nucleotide-diphossugar_trans"/>
</dbReference>
<dbReference type="STRING" id="1219058.AOA14_10175"/>
<sequence>MNDDAADGNRPWLSILMPVFNVAPCLAETLASIAAQLPAAGVELLLLDDRSNDGSDAIGARICAEIGPAASLHRQAENGGVAAARNRLLNLARGDYVWFIDADDVLLPGAIAALHAIVMRDAPDLVLCDYRKRGRDEAAFTGTARRIVTDREALLYGLFARRRMHLWTKIARRNLWHDLRFPPLACFEDMAVVPHLFLTVRSHYYEPAPWIDYRVREGSLTGLATRTAGHFDTAGNDALTAVLADIMAAVTAGLPAMHDDMRYCLAQFCAKEYTKIGWRLVSTRAGQLPWQALRRELRRYRDLTEAASPMPFAALLRTHRQHHKFGRWFVLALFVRLAA</sequence>